<dbReference type="SUPFAM" id="SSF48452">
    <property type="entry name" value="TPR-like"/>
    <property type="match status" value="1"/>
</dbReference>
<dbReference type="PROSITE" id="PS50005">
    <property type="entry name" value="TPR"/>
    <property type="match status" value="3"/>
</dbReference>
<feature type="region of interest" description="Disordered" evidence="4">
    <location>
        <begin position="1020"/>
        <end position="1063"/>
    </location>
</feature>
<reference evidence="7 8" key="1">
    <citation type="submission" date="2022-05" db="EMBL/GenBank/DDBJ databases">
        <authorList>
            <consortium name="Genoscope - CEA"/>
            <person name="William W."/>
        </authorList>
    </citation>
    <scope>NUCLEOTIDE SEQUENCE [LARGE SCALE GENOMIC DNA]</scope>
</reference>
<feature type="compositionally biased region" description="Basic and acidic residues" evidence="4">
    <location>
        <begin position="358"/>
        <end position="370"/>
    </location>
</feature>
<keyword evidence="1" id="KW-0677">Repeat</keyword>
<dbReference type="PANTHER" id="PTHR45641">
    <property type="entry name" value="TETRATRICOPEPTIDE REPEAT PROTEIN (AFU_ORTHOLOGUE AFUA_6G03870)"/>
    <property type="match status" value="1"/>
</dbReference>
<dbReference type="CDD" id="cd01670">
    <property type="entry name" value="Death"/>
    <property type="match status" value="1"/>
</dbReference>
<feature type="repeat" description="TPR" evidence="3">
    <location>
        <begin position="704"/>
        <end position="737"/>
    </location>
</feature>
<dbReference type="InterPro" id="IPR002182">
    <property type="entry name" value="NB-ARC"/>
</dbReference>
<dbReference type="GO" id="GO:0016887">
    <property type="term" value="F:ATP hydrolysis activity"/>
    <property type="evidence" value="ECO:0007669"/>
    <property type="project" value="InterPro"/>
</dbReference>
<dbReference type="PANTHER" id="PTHR45641:SF19">
    <property type="entry name" value="NEPHROCYSTIN-3"/>
    <property type="match status" value="1"/>
</dbReference>
<feature type="compositionally biased region" description="Acidic residues" evidence="4">
    <location>
        <begin position="1026"/>
        <end position="1049"/>
    </location>
</feature>
<evidence type="ECO:0000256" key="2">
    <source>
        <dbReference type="ARBA" id="ARBA00022803"/>
    </source>
</evidence>
<dbReference type="Pfam" id="PF13181">
    <property type="entry name" value="TPR_8"/>
    <property type="match status" value="1"/>
</dbReference>
<organism evidence="7 8">
    <name type="scientific">Pocillopora meandrina</name>
    <dbReference type="NCBI Taxonomy" id="46732"/>
    <lineage>
        <taxon>Eukaryota</taxon>
        <taxon>Metazoa</taxon>
        <taxon>Cnidaria</taxon>
        <taxon>Anthozoa</taxon>
        <taxon>Hexacorallia</taxon>
        <taxon>Scleractinia</taxon>
        <taxon>Astrocoeniina</taxon>
        <taxon>Pocilloporidae</taxon>
        <taxon>Pocillopora</taxon>
    </lineage>
</organism>
<dbReference type="InterPro" id="IPR000906">
    <property type="entry name" value="ZU5_dom"/>
</dbReference>
<dbReference type="Proteomes" id="UP001159428">
    <property type="component" value="Unassembled WGS sequence"/>
</dbReference>
<keyword evidence="2 3" id="KW-0802">TPR repeat</keyword>
<comment type="caution">
    <text evidence="7">The sequence shown here is derived from an EMBL/GenBank/DDBJ whole genome shotgun (WGS) entry which is preliminary data.</text>
</comment>
<dbReference type="Pfam" id="PF00531">
    <property type="entry name" value="Death"/>
    <property type="match status" value="1"/>
</dbReference>
<evidence type="ECO:0000259" key="5">
    <source>
        <dbReference type="PROSITE" id="PS50017"/>
    </source>
</evidence>
<feature type="domain" description="ZU5" evidence="6">
    <location>
        <begin position="1245"/>
        <end position="1391"/>
    </location>
</feature>
<dbReference type="PRINTS" id="PR00364">
    <property type="entry name" value="DISEASERSIST"/>
</dbReference>
<dbReference type="SMART" id="SM00028">
    <property type="entry name" value="TPR"/>
    <property type="match status" value="5"/>
</dbReference>
<evidence type="ECO:0000313" key="8">
    <source>
        <dbReference type="Proteomes" id="UP001159428"/>
    </source>
</evidence>
<dbReference type="InterPro" id="IPR027417">
    <property type="entry name" value="P-loop_NTPase"/>
</dbReference>
<keyword evidence="8" id="KW-1185">Reference proteome</keyword>
<dbReference type="Gene3D" id="3.40.50.300">
    <property type="entry name" value="P-loop containing nucleotide triphosphate hydrolases"/>
    <property type="match status" value="1"/>
</dbReference>
<dbReference type="Pfam" id="PF13424">
    <property type="entry name" value="TPR_12"/>
    <property type="match status" value="2"/>
</dbReference>
<dbReference type="InterPro" id="IPR000488">
    <property type="entry name" value="Death_dom"/>
</dbReference>
<evidence type="ECO:0000256" key="1">
    <source>
        <dbReference type="ARBA" id="ARBA00022737"/>
    </source>
</evidence>
<feature type="repeat" description="TPR" evidence="3">
    <location>
        <begin position="661"/>
        <end position="694"/>
    </location>
</feature>
<dbReference type="Gene3D" id="1.10.533.10">
    <property type="entry name" value="Death Domain, Fas"/>
    <property type="match status" value="2"/>
</dbReference>
<dbReference type="Gene3D" id="1.25.40.10">
    <property type="entry name" value="Tetratricopeptide repeat domain"/>
    <property type="match status" value="2"/>
</dbReference>
<dbReference type="PROSITE" id="PS50017">
    <property type="entry name" value="DEATH_DOMAIN"/>
    <property type="match status" value="1"/>
</dbReference>
<sequence>MASVETISASGEISPRFEKLLRGVSDELSPEELRHAVSSIKTNFRGKFADQGEQDLYSCLQLFAIQGLVSEDNLTLLEGFLSPKASKKNSLKEKIQQFKENRQQEVSSGKEEPGLTGRERDLEKVMSMLIKGSSRVVNLHGISGVGKTKLAMEIVSKWPGRKFKADFREITEMKDVHFHVLNALAPDKTIISFEENPVVELMKQLRQAEQHSDILLLLDNVDKFAGGDDEASTSLNANFVMFLQGLLGPKDYPGKSKLKILLTSRSTLRHAKLTNVDNYEVMALEKASSSALFQNQRIGSVRESQMEKLLQMCQGNPLIIKGMAAILRQQIADDTRILETIAQPLAAEPPESGIPAAEESRERDVFDSEKEGIDKKQESCLRKMFFYLPSKQLKDSAISMSLFCRSFSVEAAAEVLGVDSSEAVIQLEGLRNSEVLTIDPDVKELTYDIHPLLRTFLRSIGSNQKMFVKVYEKAKGRFHTYFMSKMVDISRLLDKDYMNAFDNFDLDKPNFELALDISFKSDHLLIPKEHRGSVMIFYLFEAMLDEKARKNIFNCWAEKVEEDGKEGSLLRAELKCRETLTVLNLEGWQRALTVARRAKESLSKVQRESKSTDSFKLTKSSYLYAKGEVYHRAGNMAKSLRILHKALKIMENELQGHTSTSRCLNAIGNCHNKLGEHDEAISYYTRAYDMRQQLSGSMKHFDMPFFKGQIGTVYEGKKQFEKAIEYYKEALELAKELKIPGMVNTALYNRNIANAYCWLRNFDDAYQPAKNGYEIRKVVLGRHPWTARSAFQMAEICRSLEDFDEAEEFYEQAWEIEKSLGQGNHSEVMVRIIESYEAMLLKGKRKDQFRQEVFDFYLRYWNEERAFEGFEFSPANKRVIDSINERLDEFGDLQTKKRYQKEALWFYEGAWNSPDTRRLPDTAREEVLQTLCGLCKQLREKNMAEKYNNQAFRFYEKKWKRDKEGMSERDRIDILTTLVDMATSQMKEKKKQKYESLLKEAKQSGTLMGTVKGFLSLGAKEAEQVSSEDDDDDNEVDIPYDDDDDDDLDSSSGSEEIPEASWQVQQLTIQEEDGEELESEQEQEPDRTKIHEGTLTSEDVHWNIKLGAVHLAFPRDAVSEPTLITVHRWKPTVLSPPLQEHEALVSNVIEISSNSHEAFKFEAEVKMSFTHSSPGLHGYELVLYKRIDNETGAWEEVTDVEDFKTISDFEEEYQSSQDIPNLHFPIVQADITECATYAVVSRLHLSPEFTITSNGGSFFMPEYPSIGITIPKKAVTSKTRIPLRMKVQEVPSEEFEANDILIGPILRIVCDETVEFLKPVTITLPVSLGDTHYDFPDPTACRVRILFLSSDGEQKEWKEITDDLKNPVTFDGMTVNFQVERFSGYSCLIDWCAESVSYKGVIGYLSNLIWNQPQLAWFFAYFPPEERPDSQDILFLICCPSQLREKVLAEIKDRANVPTPSDSSIEMIPGRDKAYVSLTGGIKAIEEDDMEEFHLQFISDDLHKVQVPIRVIDDKGLSGVKFFKTPKFEKGTLLCRLNFRVSPLKRKLKKIAVEFFGIPVNDEILSNPRPEQVLVIGKKFVGSGVYDDLLSRFDKGNMNQKQTIKSFYEALAGLNIETQDECFEALVKELNEYKVYGFVVDRLKEGKDAVCKSLKTNADVKKIVSEKVEYHWKNLARELGLEDGGVDAISVEEKDKCGECCYQVLQKWCEENGERATIRRVMVALTRVGLADINNDIVDCLNLRRQDQMELDS</sequence>
<dbReference type="EMBL" id="CALNXJ010000038">
    <property type="protein sequence ID" value="CAH3144018.1"/>
    <property type="molecule type" value="Genomic_DNA"/>
</dbReference>
<evidence type="ECO:0000259" key="6">
    <source>
        <dbReference type="PROSITE" id="PS51145"/>
    </source>
</evidence>
<dbReference type="GO" id="GO:0005524">
    <property type="term" value="F:ATP binding"/>
    <property type="evidence" value="ECO:0007669"/>
    <property type="project" value="InterPro"/>
</dbReference>
<dbReference type="InterPro" id="IPR011029">
    <property type="entry name" value="DEATH-like_dom_sf"/>
</dbReference>
<feature type="region of interest" description="Disordered" evidence="4">
    <location>
        <begin position="348"/>
        <end position="370"/>
    </location>
</feature>
<dbReference type="SUPFAM" id="SSF47986">
    <property type="entry name" value="DEATH domain"/>
    <property type="match status" value="1"/>
</dbReference>
<evidence type="ECO:0000313" key="7">
    <source>
        <dbReference type="EMBL" id="CAH3144018.1"/>
    </source>
</evidence>
<evidence type="ECO:0000256" key="3">
    <source>
        <dbReference type="PROSITE-ProRule" id="PRU00339"/>
    </source>
</evidence>
<accession>A0AAU9XD66</accession>
<dbReference type="PROSITE" id="PS51145">
    <property type="entry name" value="ZU5"/>
    <property type="match status" value="1"/>
</dbReference>
<name>A0AAU9XD66_9CNID</name>
<gene>
    <name evidence="7" type="ORF">PMEA_00020907</name>
</gene>
<proteinExistence type="predicted"/>
<dbReference type="InterPro" id="IPR011990">
    <property type="entry name" value="TPR-like_helical_dom_sf"/>
</dbReference>
<evidence type="ECO:0000256" key="4">
    <source>
        <dbReference type="SAM" id="MobiDB-lite"/>
    </source>
</evidence>
<dbReference type="Pfam" id="PF00791">
    <property type="entry name" value="ZU5"/>
    <property type="match status" value="1"/>
</dbReference>
<dbReference type="InterPro" id="IPR019734">
    <property type="entry name" value="TPR_rpt"/>
</dbReference>
<feature type="repeat" description="TPR" evidence="3">
    <location>
        <begin position="620"/>
        <end position="653"/>
    </location>
</feature>
<dbReference type="GO" id="GO:0007165">
    <property type="term" value="P:signal transduction"/>
    <property type="evidence" value="ECO:0007669"/>
    <property type="project" value="InterPro"/>
</dbReference>
<dbReference type="Gene3D" id="2.60.220.30">
    <property type="match status" value="2"/>
</dbReference>
<dbReference type="SMART" id="SM00005">
    <property type="entry name" value="DEATH"/>
    <property type="match status" value="1"/>
</dbReference>
<feature type="domain" description="Death" evidence="5">
    <location>
        <begin position="1657"/>
        <end position="1741"/>
    </location>
</feature>
<dbReference type="Pfam" id="PF00931">
    <property type="entry name" value="NB-ARC"/>
    <property type="match status" value="1"/>
</dbReference>
<protein>
    <submittedName>
        <fullName evidence="7">Uncharacterized protein</fullName>
    </submittedName>
</protein>
<dbReference type="SUPFAM" id="SSF52540">
    <property type="entry name" value="P-loop containing nucleoside triphosphate hydrolases"/>
    <property type="match status" value="1"/>
</dbReference>